<protein>
    <submittedName>
        <fullName evidence="1">Uncharacterized protein</fullName>
    </submittedName>
</protein>
<dbReference type="AlphaFoldDB" id="X1GA24"/>
<reference evidence="1" key="1">
    <citation type="journal article" date="2014" name="Front. Microbiol.">
        <title>High frequency of phylogenetically diverse reductive dehalogenase-homologous genes in deep subseafloor sedimentary metagenomes.</title>
        <authorList>
            <person name="Kawai M."/>
            <person name="Futagami T."/>
            <person name="Toyoda A."/>
            <person name="Takaki Y."/>
            <person name="Nishi S."/>
            <person name="Hori S."/>
            <person name="Arai W."/>
            <person name="Tsubouchi T."/>
            <person name="Morono Y."/>
            <person name="Uchiyama I."/>
            <person name="Ito T."/>
            <person name="Fujiyama A."/>
            <person name="Inagaki F."/>
            <person name="Takami H."/>
        </authorList>
    </citation>
    <scope>NUCLEOTIDE SEQUENCE</scope>
    <source>
        <strain evidence="1">Expedition CK06-06</strain>
    </source>
</reference>
<name>X1GA24_9ZZZZ</name>
<evidence type="ECO:0000313" key="1">
    <source>
        <dbReference type="EMBL" id="GAH54057.1"/>
    </source>
</evidence>
<sequence length="58" mass="6963">MKIEIFEMERAQSLLENRVKYNLTESGVHPYTLEEFLRSDEIEKLLSIRLGLWPVKRL</sequence>
<gene>
    <name evidence="1" type="ORF">S03H2_40118</name>
</gene>
<comment type="caution">
    <text evidence="1">The sequence shown here is derived from an EMBL/GenBank/DDBJ whole genome shotgun (WGS) entry which is preliminary data.</text>
</comment>
<organism evidence="1">
    <name type="scientific">marine sediment metagenome</name>
    <dbReference type="NCBI Taxonomy" id="412755"/>
    <lineage>
        <taxon>unclassified sequences</taxon>
        <taxon>metagenomes</taxon>
        <taxon>ecological metagenomes</taxon>
    </lineage>
</organism>
<proteinExistence type="predicted"/>
<accession>X1GA24</accession>
<dbReference type="EMBL" id="BARU01024850">
    <property type="protein sequence ID" value="GAH54057.1"/>
    <property type="molecule type" value="Genomic_DNA"/>
</dbReference>